<gene>
    <name evidence="5" type="primary">purR_4</name>
    <name evidence="5" type="ORF">CAFE_23230</name>
</gene>
<proteinExistence type="predicted"/>
<keyword evidence="3" id="KW-0804">Transcription</keyword>
<dbReference type="PROSITE" id="PS50932">
    <property type="entry name" value="HTH_LACI_2"/>
    <property type="match status" value="1"/>
</dbReference>
<dbReference type="SUPFAM" id="SSF47413">
    <property type="entry name" value="lambda repressor-like DNA-binding domains"/>
    <property type="match status" value="1"/>
</dbReference>
<feature type="domain" description="HTH lacI-type" evidence="4">
    <location>
        <begin position="4"/>
        <end position="60"/>
    </location>
</feature>
<evidence type="ECO:0000313" key="6">
    <source>
        <dbReference type="Proteomes" id="UP000469440"/>
    </source>
</evidence>
<dbReference type="Gene3D" id="3.40.50.2300">
    <property type="match status" value="1"/>
</dbReference>
<keyword evidence="1" id="KW-0805">Transcription regulation</keyword>
<dbReference type="SMART" id="SM00354">
    <property type="entry name" value="HTH_LACI"/>
    <property type="match status" value="1"/>
</dbReference>
<keyword evidence="6" id="KW-1185">Reference proteome</keyword>
<evidence type="ECO:0000259" key="4">
    <source>
        <dbReference type="PROSITE" id="PS50932"/>
    </source>
</evidence>
<accession>A0A6N8I0Q3</accession>
<dbReference type="Proteomes" id="UP000469440">
    <property type="component" value="Unassembled WGS sequence"/>
</dbReference>
<dbReference type="InterPro" id="IPR028082">
    <property type="entry name" value="Peripla_BP_I"/>
</dbReference>
<dbReference type="PANTHER" id="PTHR30146:SF24">
    <property type="entry name" value="XYLOSE OPERON REGULATORY PROTEIN"/>
    <property type="match status" value="1"/>
</dbReference>
<evidence type="ECO:0000256" key="2">
    <source>
        <dbReference type="ARBA" id="ARBA00023125"/>
    </source>
</evidence>
<evidence type="ECO:0000256" key="1">
    <source>
        <dbReference type="ARBA" id="ARBA00023015"/>
    </source>
</evidence>
<evidence type="ECO:0000313" key="5">
    <source>
        <dbReference type="EMBL" id="MVB11602.1"/>
    </source>
</evidence>
<dbReference type="Gene3D" id="1.10.260.40">
    <property type="entry name" value="lambda repressor-like DNA-binding domains"/>
    <property type="match status" value="1"/>
</dbReference>
<reference evidence="5 6" key="1">
    <citation type="submission" date="2019-09" db="EMBL/GenBank/DDBJ databases">
        <title>Genome sequence of Clostridium sp. EA1.</title>
        <authorList>
            <person name="Poehlein A."/>
            <person name="Bengelsdorf F.R."/>
            <person name="Daniel R."/>
        </authorList>
    </citation>
    <scope>NUCLEOTIDE SEQUENCE [LARGE SCALE GENOMIC DNA]</scope>
    <source>
        <strain evidence="5 6">EA1</strain>
    </source>
</reference>
<organism evidence="5 6">
    <name type="scientific">Caproicibacter fermentans</name>
    <dbReference type="NCBI Taxonomy" id="2576756"/>
    <lineage>
        <taxon>Bacteria</taxon>
        <taxon>Bacillati</taxon>
        <taxon>Bacillota</taxon>
        <taxon>Clostridia</taxon>
        <taxon>Eubacteriales</taxon>
        <taxon>Acutalibacteraceae</taxon>
        <taxon>Caproicibacter</taxon>
    </lineage>
</organism>
<dbReference type="PANTHER" id="PTHR30146">
    <property type="entry name" value="LACI-RELATED TRANSCRIPTIONAL REPRESSOR"/>
    <property type="match status" value="1"/>
</dbReference>
<dbReference type="SUPFAM" id="SSF53822">
    <property type="entry name" value="Periplasmic binding protein-like I"/>
    <property type="match status" value="1"/>
</dbReference>
<name>A0A6N8I0Q3_9FIRM</name>
<dbReference type="Pfam" id="PF00356">
    <property type="entry name" value="LacI"/>
    <property type="match status" value="1"/>
</dbReference>
<dbReference type="GO" id="GO:0003700">
    <property type="term" value="F:DNA-binding transcription factor activity"/>
    <property type="evidence" value="ECO:0007669"/>
    <property type="project" value="TreeGrafter"/>
</dbReference>
<comment type="caution">
    <text evidence="5">The sequence shown here is derived from an EMBL/GenBank/DDBJ whole genome shotgun (WGS) entry which is preliminary data.</text>
</comment>
<dbReference type="GO" id="GO:0000976">
    <property type="term" value="F:transcription cis-regulatory region binding"/>
    <property type="evidence" value="ECO:0007669"/>
    <property type="project" value="TreeGrafter"/>
</dbReference>
<protein>
    <submittedName>
        <fullName evidence="5">HTH-type transcriptional repressor PurR</fullName>
    </submittedName>
</protein>
<dbReference type="InterPro" id="IPR010982">
    <property type="entry name" value="Lambda_DNA-bd_dom_sf"/>
</dbReference>
<dbReference type="EMBL" id="VWXL01000061">
    <property type="protein sequence ID" value="MVB11602.1"/>
    <property type="molecule type" value="Genomic_DNA"/>
</dbReference>
<sequence>MGNITMKDIAEKSNVSIATVSYILNHVKGQKISDETKKRVLTISKEMGYIPNLTARTLAGKKSGLIGILRVCDLTIENPWQDFIYCKFINQIERILNRFGYHVLFTKVDVSCPELNVVLQRKLDGVILLDVSEDIFYKISNIFHVPVLIIDGYLEDCLFHKIILDYNVAFEKSEQLLNSNPEFIISYKSNNKGILNIIDSYANKKGIELLFAKSVKELAEFSRGKSKAKGIVINEFVSLFAARYLNPNNFVTVCSCGSPEILPESRKKIVLQEEKSEVAADLILSYIKGDYQKNRCKYTFLK</sequence>
<evidence type="ECO:0000256" key="3">
    <source>
        <dbReference type="ARBA" id="ARBA00023163"/>
    </source>
</evidence>
<dbReference type="PROSITE" id="PS00356">
    <property type="entry name" value="HTH_LACI_1"/>
    <property type="match status" value="1"/>
</dbReference>
<dbReference type="AlphaFoldDB" id="A0A6N8I0Q3"/>
<dbReference type="CDD" id="cd01392">
    <property type="entry name" value="HTH_LacI"/>
    <property type="match status" value="1"/>
</dbReference>
<dbReference type="InterPro" id="IPR000843">
    <property type="entry name" value="HTH_LacI"/>
</dbReference>
<keyword evidence="2" id="KW-0238">DNA-binding</keyword>